<sequence>MTPPLTPQPNRPMDSPTAAKTTSTQLSGVLYITLTGMVDTMVPNSGPWSFLGKYLSYIIKLAPILLWALLAGLAVPHPESPNASTYDWLPDIVYITLSGVIDTIIPAAGCGPG</sequence>
<dbReference type="EMBL" id="QTSX02004361">
    <property type="protein sequence ID" value="KAJ9065309.1"/>
    <property type="molecule type" value="Genomic_DNA"/>
</dbReference>
<keyword evidence="2" id="KW-1185">Reference proteome</keyword>
<dbReference type="Proteomes" id="UP001165960">
    <property type="component" value="Unassembled WGS sequence"/>
</dbReference>
<protein>
    <submittedName>
        <fullName evidence="1">Uncharacterized protein</fullName>
    </submittedName>
</protein>
<name>A0ACC2SSR3_9FUNG</name>
<organism evidence="1 2">
    <name type="scientific">Entomophthora muscae</name>
    <dbReference type="NCBI Taxonomy" id="34485"/>
    <lineage>
        <taxon>Eukaryota</taxon>
        <taxon>Fungi</taxon>
        <taxon>Fungi incertae sedis</taxon>
        <taxon>Zoopagomycota</taxon>
        <taxon>Entomophthoromycotina</taxon>
        <taxon>Entomophthoromycetes</taxon>
        <taxon>Entomophthorales</taxon>
        <taxon>Entomophthoraceae</taxon>
        <taxon>Entomophthora</taxon>
    </lineage>
</organism>
<proteinExistence type="predicted"/>
<accession>A0ACC2SSR3</accession>
<reference evidence="1" key="1">
    <citation type="submission" date="2022-04" db="EMBL/GenBank/DDBJ databases">
        <title>Genome of the entomopathogenic fungus Entomophthora muscae.</title>
        <authorList>
            <person name="Elya C."/>
            <person name="Lovett B.R."/>
            <person name="Lee E."/>
            <person name="Macias A.M."/>
            <person name="Hajek A.E."/>
            <person name="De Bivort B.L."/>
            <person name="Kasson M.T."/>
            <person name="De Fine Licht H.H."/>
            <person name="Stajich J.E."/>
        </authorList>
    </citation>
    <scope>NUCLEOTIDE SEQUENCE</scope>
    <source>
        <strain evidence="1">Berkeley</strain>
    </source>
</reference>
<evidence type="ECO:0000313" key="1">
    <source>
        <dbReference type="EMBL" id="KAJ9065309.1"/>
    </source>
</evidence>
<evidence type="ECO:0000313" key="2">
    <source>
        <dbReference type="Proteomes" id="UP001165960"/>
    </source>
</evidence>
<gene>
    <name evidence="1" type="ORF">DSO57_1021079</name>
</gene>
<comment type="caution">
    <text evidence="1">The sequence shown here is derived from an EMBL/GenBank/DDBJ whole genome shotgun (WGS) entry which is preliminary data.</text>
</comment>